<dbReference type="PANTHER" id="PTHR43767">
    <property type="entry name" value="LONG-CHAIN-FATTY-ACID--COA LIGASE"/>
    <property type="match status" value="1"/>
</dbReference>
<keyword evidence="1" id="KW-0812">Transmembrane</keyword>
<dbReference type="InterPro" id="IPR042099">
    <property type="entry name" value="ANL_N_sf"/>
</dbReference>
<proteinExistence type="predicted"/>
<dbReference type="OrthoDB" id="9762242at2"/>
<evidence type="ECO:0000313" key="3">
    <source>
        <dbReference type="EMBL" id="ASV67951.1"/>
    </source>
</evidence>
<feature type="domain" description="AMP-dependent synthetase/ligase" evidence="2">
    <location>
        <begin position="24"/>
        <end position="330"/>
    </location>
</feature>
<evidence type="ECO:0000313" key="4">
    <source>
        <dbReference type="Proteomes" id="UP000215137"/>
    </source>
</evidence>
<keyword evidence="1" id="KW-1133">Transmembrane helix</keyword>
<dbReference type="AlphaFoldDB" id="A0A248TIF4"/>
<dbReference type="GO" id="GO:0016878">
    <property type="term" value="F:acid-thiol ligase activity"/>
    <property type="evidence" value="ECO:0007669"/>
    <property type="project" value="UniProtKB-ARBA"/>
</dbReference>
<name>A0A248TIF4_9BACI</name>
<feature type="transmembrane region" description="Helical" evidence="1">
    <location>
        <begin position="165"/>
        <end position="187"/>
    </location>
</feature>
<dbReference type="SUPFAM" id="SSF56801">
    <property type="entry name" value="Acetyl-CoA synthetase-like"/>
    <property type="match status" value="1"/>
</dbReference>
<dbReference type="PROSITE" id="PS00455">
    <property type="entry name" value="AMP_BINDING"/>
    <property type="match status" value="1"/>
</dbReference>
<dbReference type="RefSeq" id="WP_095371520.1">
    <property type="nucleotide sequence ID" value="NZ_CP022983.1"/>
</dbReference>
<dbReference type="Pfam" id="PF00501">
    <property type="entry name" value="AMP-binding"/>
    <property type="match status" value="1"/>
</dbReference>
<keyword evidence="1" id="KW-0472">Membrane</keyword>
<dbReference type="Gene3D" id="3.30.300.30">
    <property type="match status" value="1"/>
</dbReference>
<dbReference type="PANTHER" id="PTHR43767:SF1">
    <property type="entry name" value="NONRIBOSOMAL PEPTIDE SYNTHASE PES1 (EUROFUNG)-RELATED"/>
    <property type="match status" value="1"/>
</dbReference>
<organism evidence="3 4">
    <name type="scientific">Cytobacillus kochii</name>
    <dbReference type="NCBI Taxonomy" id="859143"/>
    <lineage>
        <taxon>Bacteria</taxon>
        <taxon>Bacillati</taxon>
        <taxon>Bacillota</taxon>
        <taxon>Bacilli</taxon>
        <taxon>Bacillales</taxon>
        <taxon>Bacillaceae</taxon>
        <taxon>Cytobacillus</taxon>
    </lineage>
</organism>
<gene>
    <name evidence="3" type="ORF">CKF48_11910</name>
</gene>
<dbReference type="CDD" id="cd04433">
    <property type="entry name" value="AFD_class_I"/>
    <property type="match status" value="1"/>
</dbReference>
<evidence type="ECO:0000256" key="1">
    <source>
        <dbReference type="SAM" id="Phobius"/>
    </source>
</evidence>
<accession>A0A248TIF4</accession>
<dbReference type="InterPro" id="IPR000873">
    <property type="entry name" value="AMP-dep_synth/lig_dom"/>
</dbReference>
<dbReference type="Proteomes" id="UP000215137">
    <property type="component" value="Chromosome"/>
</dbReference>
<dbReference type="InterPro" id="IPR045851">
    <property type="entry name" value="AMP-bd_C_sf"/>
</dbReference>
<keyword evidence="4" id="KW-1185">Reference proteome</keyword>
<dbReference type="Gene3D" id="3.40.50.12780">
    <property type="entry name" value="N-terminal domain of ligase-like"/>
    <property type="match status" value="1"/>
</dbReference>
<dbReference type="InterPro" id="IPR050237">
    <property type="entry name" value="ATP-dep_AMP-bd_enzyme"/>
</dbReference>
<evidence type="ECO:0000259" key="2">
    <source>
        <dbReference type="Pfam" id="PF00501"/>
    </source>
</evidence>
<sequence length="478" mass="54213">MIFTESGSYTKQILFHDIRQSIESLSFHSISSGDRVVISAENSYEFIVTLFSLIHLDCSIILLDGQVGEQKIKRVMEETNAKICLIDRDLPIVNSISIKSLASSDEISYIEFKLNIEKWKSRKDALILYTSGSTGQSKAIIKSGQSMFINLESTMKSMCYLRNDILLPVIPFSHFYGLSLVFIWWMMDCHLVLCDYKKVRKILKAISDYKVTVVDAIPSTYHVLIQLMEKRQEVRNDLKRSSVRLWCIGGSPLSAKLAADFEGYVGRPLLDGYGLSEAGNIALNTGNEKGCGKPLEGVTIMIMDEYGKEAPAGNIGEVLIKSPGLMEGYLGLKKETERAFLDGWYRTSDLGYMTQDQHLYVVGRKGEGFLRKGYLIYPATIEKEIFDSLGYRGKVFSFRDEKKDSYVLIFIEEDPAKIAEIKRNIYTHIDPFYQPNKILVLKEFPYLLNGKVDQVGLQKLASQWNQNREEDSNCIALS</sequence>
<dbReference type="InterPro" id="IPR020845">
    <property type="entry name" value="AMP-binding_CS"/>
</dbReference>
<dbReference type="EMBL" id="CP022983">
    <property type="protein sequence ID" value="ASV67951.1"/>
    <property type="molecule type" value="Genomic_DNA"/>
</dbReference>
<reference evidence="3 4" key="1">
    <citation type="submission" date="2017-08" db="EMBL/GenBank/DDBJ databases">
        <title>Complete Genome Sequence of Bacillus kochii Oregon-R-modENCODE STRAIN BDGP4, isolated from Drosophila melanogaster gut.</title>
        <authorList>
            <person name="Wan K.H."/>
            <person name="Yu C."/>
            <person name="Park S."/>
            <person name="Hammonds A.S."/>
            <person name="Booth B.W."/>
            <person name="Celniker S.E."/>
        </authorList>
    </citation>
    <scope>NUCLEOTIDE SEQUENCE [LARGE SCALE GENOMIC DNA]</scope>
    <source>
        <strain evidence="3 4">BDGP4</strain>
    </source>
</reference>
<protein>
    <recommendedName>
        <fullName evidence="2">AMP-dependent synthetase/ligase domain-containing protein</fullName>
    </recommendedName>
</protein>
<dbReference type="KEGG" id="bko:CKF48_11910"/>